<comment type="similarity">
    <text evidence="1">Belongs to the SWI5/SAE3 family.</text>
</comment>
<dbReference type="InterPro" id="IPR010760">
    <property type="entry name" value="DNA-repair_Swi5"/>
</dbReference>
<sequence length="80" mass="8805">MASDDKSLAKDVKSLQEGIHALENALGGEDPKKIVSQHIRLLHDYNEAKDKAQVLIGRIAALKGVSVKQLHEEYGLDLED</sequence>
<evidence type="ECO:0000256" key="3">
    <source>
        <dbReference type="ARBA" id="ARBA00023204"/>
    </source>
</evidence>
<keyword evidence="5" id="KW-1185">Reference proteome</keyword>
<evidence type="ECO:0000256" key="2">
    <source>
        <dbReference type="ARBA" id="ARBA00022763"/>
    </source>
</evidence>
<dbReference type="GO" id="GO:0010772">
    <property type="term" value="P:meiotic DNA recombinase assembly involved in reciprocal meiotic recombination"/>
    <property type="evidence" value="ECO:0007669"/>
    <property type="project" value="TreeGrafter"/>
</dbReference>
<reference evidence="5" key="2">
    <citation type="submission" date="2015-01" db="EMBL/GenBank/DDBJ databases">
        <title>Evolutionary Origins and Diversification of the Mycorrhizal Mutualists.</title>
        <authorList>
            <consortium name="DOE Joint Genome Institute"/>
            <consortium name="Mycorrhizal Genomics Consortium"/>
            <person name="Kohler A."/>
            <person name="Kuo A."/>
            <person name="Nagy L.G."/>
            <person name="Floudas D."/>
            <person name="Copeland A."/>
            <person name="Barry K.W."/>
            <person name="Cichocki N."/>
            <person name="Veneault-Fourrey C."/>
            <person name="LaButti K."/>
            <person name="Lindquist E.A."/>
            <person name="Lipzen A."/>
            <person name="Lundell T."/>
            <person name="Morin E."/>
            <person name="Murat C."/>
            <person name="Riley R."/>
            <person name="Ohm R."/>
            <person name="Sun H."/>
            <person name="Tunlid A."/>
            <person name="Henrissat B."/>
            <person name="Grigoriev I.V."/>
            <person name="Hibbett D.S."/>
            <person name="Martin F."/>
        </authorList>
    </citation>
    <scope>NUCLEOTIDE SEQUENCE [LARGE SCALE GENOMIC DNA]</scope>
    <source>
        <strain evidence="5">MUT 4182</strain>
    </source>
</reference>
<dbReference type="Gene3D" id="1.20.5.170">
    <property type="match status" value="1"/>
</dbReference>
<evidence type="ECO:0000256" key="1">
    <source>
        <dbReference type="ARBA" id="ARBA00008060"/>
    </source>
</evidence>
<dbReference type="AlphaFoldDB" id="A0A0C3QL41"/>
<dbReference type="GO" id="GO:0034974">
    <property type="term" value="C:Swi5-Swi2 complex"/>
    <property type="evidence" value="ECO:0007669"/>
    <property type="project" value="TreeGrafter"/>
</dbReference>
<keyword evidence="2" id="KW-0227">DNA damage</keyword>
<proteinExistence type="inferred from homology"/>
<dbReference type="GO" id="GO:0032798">
    <property type="term" value="C:Swi5-Sfr1 complex"/>
    <property type="evidence" value="ECO:0007669"/>
    <property type="project" value="TreeGrafter"/>
</dbReference>
<accession>A0A0C3QL41</accession>
<protein>
    <recommendedName>
        <fullName evidence="6">DNA repair protein SWI5 homolog</fullName>
    </recommendedName>
</protein>
<evidence type="ECO:0000313" key="5">
    <source>
        <dbReference type="Proteomes" id="UP000054248"/>
    </source>
</evidence>
<organism evidence="4 5">
    <name type="scientific">Tulasnella calospora MUT 4182</name>
    <dbReference type="NCBI Taxonomy" id="1051891"/>
    <lineage>
        <taxon>Eukaryota</taxon>
        <taxon>Fungi</taxon>
        <taxon>Dikarya</taxon>
        <taxon>Basidiomycota</taxon>
        <taxon>Agaricomycotina</taxon>
        <taxon>Agaricomycetes</taxon>
        <taxon>Cantharellales</taxon>
        <taxon>Tulasnellaceae</taxon>
        <taxon>Tulasnella</taxon>
    </lineage>
</organism>
<dbReference type="PANTHER" id="PTHR28529">
    <property type="entry name" value="DNA REPAIR PROTEIN SWI5 HOMOLOG"/>
    <property type="match status" value="1"/>
</dbReference>
<dbReference type="Proteomes" id="UP000054248">
    <property type="component" value="Unassembled WGS sequence"/>
</dbReference>
<dbReference type="STRING" id="1051891.A0A0C3QL41"/>
<name>A0A0C3QL41_9AGAM</name>
<dbReference type="OrthoDB" id="255837at2759"/>
<dbReference type="GO" id="GO:0000709">
    <property type="term" value="P:meiotic joint molecule formation"/>
    <property type="evidence" value="ECO:0007669"/>
    <property type="project" value="TreeGrafter"/>
</dbReference>
<dbReference type="HOGENOM" id="CLU_106110_4_0_1"/>
<evidence type="ECO:0000313" key="4">
    <source>
        <dbReference type="EMBL" id="KIO33355.1"/>
    </source>
</evidence>
<dbReference type="PANTHER" id="PTHR28529:SF2">
    <property type="entry name" value="DNA REPAIR PROTEIN SWI5 HOMOLOG"/>
    <property type="match status" value="1"/>
</dbReference>
<reference evidence="4 5" key="1">
    <citation type="submission" date="2014-04" db="EMBL/GenBank/DDBJ databases">
        <authorList>
            <consortium name="DOE Joint Genome Institute"/>
            <person name="Kuo A."/>
            <person name="Girlanda M."/>
            <person name="Perotto S."/>
            <person name="Kohler A."/>
            <person name="Nagy L.G."/>
            <person name="Floudas D."/>
            <person name="Copeland A."/>
            <person name="Barry K.W."/>
            <person name="Cichocki N."/>
            <person name="Veneault-Fourrey C."/>
            <person name="LaButti K."/>
            <person name="Lindquist E.A."/>
            <person name="Lipzen A."/>
            <person name="Lundell T."/>
            <person name="Morin E."/>
            <person name="Murat C."/>
            <person name="Sun H."/>
            <person name="Tunlid A."/>
            <person name="Henrissat B."/>
            <person name="Grigoriev I.V."/>
            <person name="Hibbett D.S."/>
            <person name="Martin F."/>
            <person name="Nordberg H.P."/>
            <person name="Cantor M.N."/>
            <person name="Hua S.X."/>
        </authorList>
    </citation>
    <scope>NUCLEOTIDE SEQUENCE [LARGE SCALE GENOMIC DNA]</scope>
    <source>
        <strain evidence="4 5">MUT 4182</strain>
    </source>
</reference>
<evidence type="ECO:0008006" key="6">
    <source>
        <dbReference type="Google" id="ProtNLM"/>
    </source>
</evidence>
<keyword evidence="3" id="KW-0234">DNA repair</keyword>
<gene>
    <name evidence="4" type="ORF">M407DRAFT_241135</name>
</gene>
<dbReference type="Pfam" id="PF07061">
    <property type="entry name" value="Swi5"/>
    <property type="match status" value="1"/>
</dbReference>
<dbReference type="EMBL" id="KN822949">
    <property type="protein sequence ID" value="KIO33355.1"/>
    <property type="molecule type" value="Genomic_DNA"/>
</dbReference>